<feature type="compositionally biased region" description="Polar residues" evidence="1">
    <location>
        <begin position="111"/>
        <end position="123"/>
    </location>
</feature>
<organism evidence="3 4">
    <name type="scientific">Rubrivivax gelatinosus (strain NBRC 100245 / IL144)</name>
    <dbReference type="NCBI Taxonomy" id="983917"/>
    <lineage>
        <taxon>Bacteria</taxon>
        <taxon>Pseudomonadati</taxon>
        <taxon>Pseudomonadota</taxon>
        <taxon>Betaproteobacteria</taxon>
        <taxon>Burkholderiales</taxon>
        <taxon>Sphaerotilaceae</taxon>
        <taxon>Rubrivivax</taxon>
    </lineage>
</organism>
<protein>
    <submittedName>
        <fullName evidence="3">Uncharacterized protein</fullName>
    </submittedName>
</protein>
<keyword evidence="2" id="KW-1133">Transmembrane helix</keyword>
<keyword evidence="2" id="KW-0812">Transmembrane</keyword>
<dbReference type="HOGENOM" id="CLU_1894648_0_0_4"/>
<evidence type="ECO:0000256" key="2">
    <source>
        <dbReference type="SAM" id="Phobius"/>
    </source>
</evidence>
<keyword evidence="2" id="KW-0472">Membrane</keyword>
<reference evidence="3 4" key="1">
    <citation type="journal article" date="2012" name="J. Bacteriol.">
        <title>Complete genome sequence of phototrophic betaproteobacterium Rubrivivax gelatinosus IL144.</title>
        <authorList>
            <person name="Nagashima S."/>
            <person name="Kamimura A."/>
            <person name="Shimizu T."/>
            <person name="Nakamura-isaki S."/>
            <person name="Aono E."/>
            <person name="Sakamoto K."/>
            <person name="Ichikawa N."/>
            <person name="Nakazawa H."/>
            <person name="Sekine M."/>
            <person name="Yamazaki S."/>
            <person name="Fujita N."/>
            <person name="Shimada K."/>
            <person name="Hanada S."/>
            <person name="Nagashima K.V.P."/>
        </authorList>
    </citation>
    <scope>NUCLEOTIDE SEQUENCE [LARGE SCALE GENOMIC DNA]</scope>
    <source>
        <strain evidence="4">NBRC 100245 / IL144</strain>
    </source>
</reference>
<dbReference type="PATRIC" id="fig|983917.3.peg.3789"/>
<evidence type="ECO:0000256" key="1">
    <source>
        <dbReference type="SAM" id="MobiDB-lite"/>
    </source>
</evidence>
<evidence type="ECO:0000313" key="3">
    <source>
        <dbReference type="EMBL" id="BAL97223.1"/>
    </source>
</evidence>
<dbReference type="EMBL" id="AP012320">
    <property type="protein sequence ID" value="BAL97223.1"/>
    <property type="molecule type" value="Genomic_DNA"/>
</dbReference>
<accession>I0HW36</accession>
<name>I0HW36_RUBGI</name>
<dbReference type="KEGG" id="rge:RGE_38870"/>
<feature type="transmembrane region" description="Helical" evidence="2">
    <location>
        <begin position="20"/>
        <end position="38"/>
    </location>
</feature>
<dbReference type="AlphaFoldDB" id="I0HW36"/>
<keyword evidence="4" id="KW-1185">Reference proteome</keyword>
<proteinExistence type="predicted"/>
<sequence>MLKSRRGAVDRPAMDAYWPPLLAAALVFAVFSVAAAWWHRRRVAHLKKLLADSEDSRFEAEAEARDLKRRLHTGPSAVVHDLAERRAALERALAPQEATRTGTDAGWAETQPMSLTPEQQGFAPTQPMPEPPPR</sequence>
<gene>
    <name evidence="3" type="ordered locus">RGE_38870</name>
</gene>
<evidence type="ECO:0000313" key="4">
    <source>
        <dbReference type="Proteomes" id="UP000007883"/>
    </source>
</evidence>
<dbReference type="Proteomes" id="UP000007883">
    <property type="component" value="Chromosome"/>
</dbReference>
<feature type="region of interest" description="Disordered" evidence="1">
    <location>
        <begin position="91"/>
        <end position="134"/>
    </location>
</feature>